<accession>A0A6C0LKX7</accession>
<dbReference type="EMBL" id="MN740522">
    <property type="protein sequence ID" value="QHU31000.1"/>
    <property type="molecule type" value="Genomic_DNA"/>
</dbReference>
<sequence length="36" mass="4610">MVMDICINYYYCHYSFIWVCNCYKFKIENKFKIEEK</sequence>
<name>A0A6C0LKX7_9ZZZZ</name>
<organism evidence="1">
    <name type="scientific">viral metagenome</name>
    <dbReference type="NCBI Taxonomy" id="1070528"/>
    <lineage>
        <taxon>unclassified sequences</taxon>
        <taxon>metagenomes</taxon>
        <taxon>organismal metagenomes</taxon>
    </lineage>
</organism>
<proteinExistence type="predicted"/>
<dbReference type="AlphaFoldDB" id="A0A6C0LKX7"/>
<evidence type="ECO:0000313" key="1">
    <source>
        <dbReference type="EMBL" id="QHU31000.1"/>
    </source>
</evidence>
<protein>
    <submittedName>
        <fullName evidence="1">Uncharacterized protein</fullName>
    </submittedName>
</protein>
<reference evidence="1" key="1">
    <citation type="journal article" date="2020" name="Nature">
        <title>Giant virus diversity and host interactions through global metagenomics.</title>
        <authorList>
            <person name="Schulz F."/>
            <person name="Roux S."/>
            <person name="Paez-Espino D."/>
            <person name="Jungbluth S."/>
            <person name="Walsh D.A."/>
            <person name="Denef V.J."/>
            <person name="McMahon K.D."/>
            <person name="Konstantinidis K.T."/>
            <person name="Eloe-Fadrosh E.A."/>
            <person name="Kyrpides N.C."/>
            <person name="Woyke T."/>
        </authorList>
    </citation>
    <scope>NUCLEOTIDE SEQUENCE</scope>
    <source>
        <strain evidence="1">GVMAG-M-3300027892-73</strain>
    </source>
</reference>